<reference evidence="2" key="1">
    <citation type="journal article" date="2019" name="Int. J. Syst. Evol. Microbiol.">
        <title>The Global Catalogue of Microorganisms (GCM) 10K type strain sequencing project: providing services to taxonomists for standard genome sequencing and annotation.</title>
        <authorList>
            <consortium name="The Broad Institute Genomics Platform"/>
            <consortium name="The Broad Institute Genome Sequencing Center for Infectious Disease"/>
            <person name="Wu L."/>
            <person name="Ma J."/>
        </authorList>
    </citation>
    <scope>NUCLEOTIDE SEQUENCE [LARGE SCALE GENOMIC DNA]</scope>
    <source>
        <strain evidence="2">CGMCC 1.13666</strain>
    </source>
</reference>
<sequence>MSQDALTKLAMELAAWPSDGREKVTPQGRVNEKMWLQRRAELINKPSWDDAPEWAEWLAQDEDGSWWFFNGRPKLAADFWYHGDHKEDPRFGKKALNGGLPAGHDWRQTLERRPTESKESGVMYAIHGRTKEHRPYRDAAFRPEGYEHVWEIVQADADGWIPWEGGECPLPSGQWVEVRYRIGACRKGFAGNWSPGWWSAPGDIAGP</sequence>
<comment type="caution">
    <text evidence="1">The sequence shown here is derived from an EMBL/GenBank/DDBJ whole genome shotgun (WGS) entry which is preliminary data.</text>
</comment>
<dbReference type="Proteomes" id="UP001596411">
    <property type="component" value="Unassembled WGS sequence"/>
</dbReference>
<organism evidence="1 2">
    <name type="scientific">Halomonas salifodinae</name>
    <dbReference type="NCBI Taxonomy" id="438745"/>
    <lineage>
        <taxon>Bacteria</taxon>
        <taxon>Pseudomonadati</taxon>
        <taxon>Pseudomonadota</taxon>
        <taxon>Gammaproteobacteria</taxon>
        <taxon>Oceanospirillales</taxon>
        <taxon>Halomonadaceae</taxon>
        <taxon>Halomonas</taxon>
    </lineage>
</organism>
<protein>
    <submittedName>
        <fullName evidence="1">Uncharacterized protein</fullName>
    </submittedName>
</protein>
<proteinExistence type="predicted"/>
<dbReference type="EMBL" id="JBHSZP010000053">
    <property type="protein sequence ID" value="MFC7091932.1"/>
    <property type="molecule type" value="Genomic_DNA"/>
</dbReference>
<evidence type="ECO:0000313" key="1">
    <source>
        <dbReference type="EMBL" id="MFC7091932.1"/>
    </source>
</evidence>
<accession>A0ABW2F4U8</accession>
<dbReference type="RefSeq" id="WP_379730210.1">
    <property type="nucleotide sequence ID" value="NZ_JBHSZP010000053.1"/>
</dbReference>
<feature type="non-terminal residue" evidence="1">
    <location>
        <position position="207"/>
    </location>
</feature>
<gene>
    <name evidence="1" type="ORF">ACFQH5_20530</name>
</gene>
<name>A0ABW2F4U8_9GAMM</name>
<keyword evidence="2" id="KW-1185">Reference proteome</keyword>
<evidence type="ECO:0000313" key="2">
    <source>
        <dbReference type="Proteomes" id="UP001596411"/>
    </source>
</evidence>